<dbReference type="Proteomes" id="UP000002039">
    <property type="component" value="Unassembled WGS sequence"/>
</dbReference>
<dbReference type="InterPro" id="IPR032678">
    <property type="entry name" value="tRNA-synt_1_cat_dom"/>
</dbReference>
<evidence type="ECO:0000256" key="6">
    <source>
        <dbReference type="ARBA" id="ARBA00022833"/>
    </source>
</evidence>
<dbReference type="CDD" id="cd00672">
    <property type="entry name" value="CysRS_core"/>
    <property type="match status" value="1"/>
</dbReference>
<dbReference type="EC" id="6.1.1.16" evidence="2"/>
<keyword evidence="14" id="KW-1185">Reference proteome</keyword>
<dbReference type="PANTHER" id="PTHR10890">
    <property type="entry name" value="CYSTEINYL-TRNA SYNTHETASE"/>
    <property type="match status" value="1"/>
</dbReference>
<proteinExistence type="inferred from homology"/>
<keyword evidence="8" id="KW-0648">Protein biosynthesis</keyword>
<dbReference type="PRINTS" id="PR00983">
    <property type="entry name" value="TRNASYNTHCYS"/>
</dbReference>
<keyword evidence="6" id="KW-0862">Zinc</keyword>
<keyword evidence="3" id="KW-0436">Ligase</keyword>
<keyword evidence="9" id="KW-0030">Aminoacyl-tRNA synthetase</keyword>
<evidence type="ECO:0000256" key="5">
    <source>
        <dbReference type="ARBA" id="ARBA00022741"/>
    </source>
</evidence>
<evidence type="ECO:0000256" key="11">
    <source>
        <dbReference type="SAM" id="MobiDB-lite"/>
    </source>
</evidence>
<dbReference type="Gene3D" id="3.40.50.620">
    <property type="entry name" value="HUPs"/>
    <property type="match status" value="2"/>
</dbReference>
<evidence type="ECO:0000256" key="8">
    <source>
        <dbReference type="ARBA" id="ARBA00022917"/>
    </source>
</evidence>
<evidence type="ECO:0000256" key="2">
    <source>
        <dbReference type="ARBA" id="ARBA00012832"/>
    </source>
</evidence>
<evidence type="ECO:0000313" key="14">
    <source>
        <dbReference type="Proteomes" id="UP000002039"/>
    </source>
</evidence>
<comment type="cofactor">
    <cofactor evidence="1">
        <name>Zn(2+)</name>
        <dbReference type="ChEBI" id="CHEBI:29105"/>
    </cofactor>
</comment>
<keyword evidence="4" id="KW-0479">Metal-binding</keyword>
<dbReference type="SUPFAM" id="SSF52374">
    <property type="entry name" value="Nucleotidylyl transferase"/>
    <property type="match status" value="1"/>
</dbReference>
<evidence type="ECO:0000256" key="3">
    <source>
        <dbReference type="ARBA" id="ARBA00022598"/>
    </source>
</evidence>
<protein>
    <recommendedName>
        <fullName evidence="2">cysteine--tRNA ligase</fullName>
        <ecNumber evidence="2">6.1.1.16</ecNumber>
    </recommendedName>
    <alternativeName>
        <fullName evidence="10">Cysteinyl-tRNA synthetase</fullName>
    </alternativeName>
</protein>
<dbReference type="InterPro" id="IPR014729">
    <property type="entry name" value="Rossmann-like_a/b/a_fold"/>
</dbReference>
<evidence type="ECO:0000256" key="9">
    <source>
        <dbReference type="ARBA" id="ARBA00023146"/>
    </source>
</evidence>
<dbReference type="NCBIfam" id="TIGR00435">
    <property type="entry name" value="cysS"/>
    <property type="match status" value="1"/>
</dbReference>
<dbReference type="InterPro" id="IPR009080">
    <property type="entry name" value="tRNAsynth_Ia_anticodon-bd"/>
</dbReference>
<dbReference type="EMBL" id="EQ999976">
    <property type="protein sequence ID" value="EEQ89159.2"/>
    <property type="molecule type" value="Genomic_DNA"/>
</dbReference>
<dbReference type="SUPFAM" id="SSF47323">
    <property type="entry name" value="Anticodon-binding domain of a subclass of class I aminoacyl-tRNA synthetases"/>
    <property type="match status" value="1"/>
</dbReference>
<evidence type="ECO:0000256" key="4">
    <source>
        <dbReference type="ARBA" id="ARBA00022723"/>
    </source>
</evidence>
<dbReference type="RefSeq" id="XP_045276136.1">
    <property type="nucleotide sequence ID" value="XM_045419937.1"/>
</dbReference>
<dbReference type="Pfam" id="PF01406">
    <property type="entry name" value="tRNA-synt_1e"/>
    <property type="match status" value="1"/>
</dbReference>
<reference evidence="14" key="1">
    <citation type="journal article" date="2015" name="PLoS Genet.">
        <title>The dynamic genome and transcriptome of the human fungal pathogen Blastomyces and close relative Emmonsia.</title>
        <authorList>
            <person name="Munoz J.F."/>
            <person name="Gauthier G.M."/>
            <person name="Desjardins C.A."/>
            <person name="Gallo J.E."/>
            <person name="Holder J."/>
            <person name="Sullivan T.D."/>
            <person name="Marty A.J."/>
            <person name="Carmen J.C."/>
            <person name="Chen Z."/>
            <person name="Ding L."/>
            <person name="Gujja S."/>
            <person name="Magrini V."/>
            <person name="Misas E."/>
            <person name="Mitreva M."/>
            <person name="Priest M."/>
            <person name="Saif S."/>
            <person name="Whiston E.A."/>
            <person name="Young S."/>
            <person name="Zeng Q."/>
            <person name="Goldman W.E."/>
            <person name="Mardis E.R."/>
            <person name="Taylor J.W."/>
            <person name="McEwen J.G."/>
            <person name="Clay O.K."/>
            <person name="Klein B.S."/>
            <person name="Cuomo C.A."/>
        </authorList>
    </citation>
    <scope>NUCLEOTIDE SEQUENCE [LARGE SCALE GENOMIC DNA]</scope>
    <source>
        <strain evidence="14">ER-3 / ATCC MYA-2586</strain>
    </source>
</reference>
<dbReference type="GeneID" id="69026454"/>
<sequence length="844" mass="94578">MRPFFRAGCLSSHFDLDKTRPALFRPCSSSIPVTTMSTARQQPPWNQPKPHPESASRLPPLKIYNSLTRSKVPFVPLDPSGRTVTWYACGPTVYDDAHLGHARNYVSNDILRRIMRDYFKFDVKFIMNITDVDDKIISRGRQQHFFTEFVYSHPTVDDKVIEIALSAYSAYLEKKLPLLEAGLAPERYQDEVEKVYATILNGGALDGNGKPGDDEAKLKMHIKTASSAANALAKVSSAEESILSESFYNDVKDVLLEYLDSVHGSSIRGEDRLIFTKLAKKYETRFMQDVRDLNVLDPDAITRVTEYMPEIVSFVERIIDHKFGYVTSDGSVYFDITAFEASGNSYARLEPWNRNDTKLQAEGEGALTKKTTEKRSAADFALWKASKAGEPSWPSPWGDGRPGWHIECSAMASAKLGKQMDIHSGGIDLAFPHHDNELAQSEAYWHETCADHHWVNYFLHMGHLSIQGSKMSKSLKNFTTIREALDKGDWTPRSLRIVFLLGGWKDGIEITEDLVKAGNAWEEKTNNFFIKAKDAVAQQDVTPGSKENTFAVALKSAQDAVHQSLCDSFNTAGAMYAISELISKYNIADKSTLAIKDVQEAATWVTSMVNIFGLNGSASPTTSEIGWSGIDIPDAAKPYLYPLSTMRDSLREVARAKDGISEETIKGIVEKGTAAIQQPSEVPEVEAGVYKNLLSDFCAKVSSLEQTSSISKEILTLCDRVRDIDLFDLGVYLEDRDNQPALVRPLTRELIQAREEKAARAHQKQIEKENKEKETLKRAEKGKTSHLELFRTSEFSAWDEDGLPTRDAAGEEITKSRSKKLRKDWERQKKAHEAWLAINKANVS</sequence>
<evidence type="ECO:0000256" key="1">
    <source>
        <dbReference type="ARBA" id="ARBA00001947"/>
    </source>
</evidence>
<feature type="region of interest" description="Disordered" evidence="11">
    <location>
        <begin position="800"/>
        <end position="824"/>
    </location>
</feature>
<evidence type="ECO:0000313" key="13">
    <source>
        <dbReference type="EMBL" id="EEQ89159.2"/>
    </source>
</evidence>
<keyword evidence="5" id="KW-0547">Nucleotide-binding</keyword>
<dbReference type="PANTHER" id="PTHR10890:SF3">
    <property type="entry name" value="CYSTEINE--TRNA LIGASE, CYTOPLASMIC"/>
    <property type="match status" value="1"/>
</dbReference>
<dbReference type="HAMAP" id="MF_00041">
    <property type="entry name" value="Cys_tRNA_synth"/>
    <property type="match status" value="1"/>
</dbReference>
<accession>A0ABP2EY70</accession>
<organism evidence="13 14">
    <name type="scientific">Ajellomyces dermatitidis (strain ER-3 / ATCC MYA-2586)</name>
    <name type="common">Blastomyces dermatitidis</name>
    <dbReference type="NCBI Taxonomy" id="559297"/>
    <lineage>
        <taxon>Eukaryota</taxon>
        <taxon>Fungi</taxon>
        <taxon>Dikarya</taxon>
        <taxon>Ascomycota</taxon>
        <taxon>Pezizomycotina</taxon>
        <taxon>Eurotiomycetes</taxon>
        <taxon>Eurotiomycetidae</taxon>
        <taxon>Onygenales</taxon>
        <taxon>Ajellomycetaceae</taxon>
        <taxon>Blastomyces</taxon>
    </lineage>
</organism>
<evidence type="ECO:0000256" key="10">
    <source>
        <dbReference type="ARBA" id="ARBA00031499"/>
    </source>
</evidence>
<keyword evidence="7" id="KW-0067">ATP-binding</keyword>
<feature type="domain" description="tRNA synthetases class I catalytic" evidence="12">
    <location>
        <begin position="82"/>
        <end position="517"/>
    </location>
</feature>
<dbReference type="InterPro" id="IPR015803">
    <property type="entry name" value="Cys-tRNA-ligase"/>
</dbReference>
<feature type="region of interest" description="Disordered" evidence="11">
    <location>
        <begin position="35"/>
        <end position="57"/>
    </location>
</feature>
<dbReference type="InterPro" id="IPR024909">
    <property type="entry name" value="Cys-tRNA/MSH_ligase"/>
</dbReference>
<evidence type="ECO:0000256" key="7">
    <source>
        <dbReference type="ARBA" id="ARBA00022840"/>
    </source>
</evidence>
<feature type="compositionally biased region" description="Polar residues" evidence="11">
    <location>
        <begin position="35"/>
        <end position="44"/>
    </location>
</feature>
<name>A0ABP2EY70_AJEDR</name>
<gene>
    <name evidence="13" type="ORF">BDCG_04279</name>
</gene>
<feature type="region of interest" description="Disordered" evidence="11">
    <location>
        <begin position="757"/>
        <end position="780"/>
    </location>
</feature>
<evidence type="ECO:0000259" key="12">
    <source>
        <dbReference type="Pfam" id="PF01406"/>
    </source>
</evidence>